<evidence type="ECO:0000256" key="1">
    <source>
        <dbReference type="ARBA" id="ARBA00004842"/>
    </source>
</evidence>
<dbReference type="Pfam" id="PF08501">
    <property type="entry name" value="Shikimate_dh_N"/>
    <property type="match status" value="1"/>
</dbReference>
<proteinExistence type="inferred from homology"/>
<evidence type="ECO:0000256" key="2">
    <source>
        <dbReference type="ARBA" id="ARBA00004871"/>
    </source>
</evidence>
<feature type="binding site" evidence="11">
    <location>
        <position position="328"/>
    </location>
    <ligand>
        <name>substrate</name>
    </ligand>
</feature>
<evidence type="ECO:0000256" key="6">
    <source>
        <dbReference type="ARBA" id="ARBA00022741"/>
    </source>
</evidence>
<evidence type="ECO:0000256" key="11">
    <source>
        <dbReference type="HAMAP-Rule" id="MF_00109"/>
    </source>
</evidence>
<dbReference type="InterPro" id="IPR000623">
    <property type="entry name" value="Shikimate_kinase/TSH1"/>
</dbReference>
<evidence type="ECO:0000259" key="12">
    <source>
        <dbReference type="Pfam" id="PF08501"/>
    </source>
</evidence>
<comment type="caution">
    <text evidence="11">Lacks conserved residue(s) required for the propagation of feature annotation.</text>
</comment>
<comment type="function">
    <text evidence="11">Catalyzes the specific phosphorylation of the 3-hydroxyl group of shikimic acid using ATP as a cosubstrate.</text>
</comment>
<dbReference type="Gene3D" id="3.40.50.300">
    <property type="entry name" value="P-loop containing nucleotide triphosphate hydrolases"/>
    <property type="match status" value="1"/>
</dbReference>
<dbReference type="Gene3D" id="3.40.50.720">
    <property type="entry name" value="NAD(P)-binding Rossmann-like Domain"/>
    <property type="match status" value="1"/>
</dbReference>
<keyword evidence="8 11" id="KW-0067">ATP-binding</keyword>
<dbReference type="GO" id="GO:0004765">
    <property type="term" value="F:shikimate kinase activity"/>
    <property type="evidence" value="ECO:0007669"/>
    <property type="project" value="UniProtKB-UniRule"/>
</dbReference>
<dbReference type="GO" id="GO:0000287">
    <property type="term" value="F:magnesium ion binding"/>
    <property type="evidence" value="ECO:0007669"/>
    <property type="project" value="UniProtKB-UniRule"/>
</dbReference>
<dbReference type="EC" id="2.7.1.71" evidence="3 11"/>
<comment type="subcellular location">
    <subcellularLocation>
        <location evidence="11">Cytoplasm</location>
    </subcellularLocation>
</comment>
<comment type="pathway">
    <text evidence="1 11">Metabolic intermediate biosynthesis; chorismate biosynthesis; chorismate from D-erythrose 4-phosphate and phosphoenolpyruvate: step 5/7.</text>
</comment>
<dbReference type="Proteomes" id="UP000184032">
    <property type="component" value="Unassembled WGS sequence"/>
</dbReference>
<comment type="pathway">
    <text evidence="2">Metabolic intermediate biosynthesis; chorismate biosynthesis; chorismate from D-erythrose 4-phosphate and phosphoenolpyruvate: step 4/7.</text>
</comment>
<dbReference type="UniPathway" id="UPA00053">
    <property type="reaction ID" value="UER00088"/>
</dbReference>
<dbReference type="SUPFAM" id="SSF51735">
    <property type="entry name" value="NAD(P)-binding Rossmann-fold domains"/>
    <property type="match status" value="1"/>
</dbReference>
<evidence type="ECO:0000256" key="3">
    <source>
        <dbReference type="ARBA" id="ARBA00012154"/>
    </source>
</evidence>
<organism evidence="13 14">
    <name type="scientific">Anaerosphaera aminiphila DSM 21120</name>
    <dbReference type="NCBI Taxonomy" id="1120995"/>
    <lineage>
        <taxon>Bacteria</taxon>
        <taxon>Bacillati</taxon>
        <taxon>Bacillota</taxon>
        <taxon>Tissierellia</taxon>
        <taxon>Tissierellales</taxon>
        <taxon>Peptoniphilaceae</taxon>
        <taxon>Anaerosphaera</taxon>
    </lineage>
</organism>
<evidence type="ECO:0000313" key="14">
    <source>
        <dbReference type="Proteomes" id="UP000184032"/>
    </source>
</evidence>
<dbReference type="GO" id="GO:0009423">
    <property type="term" value="P:chorismate biosynthetic process"/>
    <property type="evidence" value="ECO:0007669"/>
    <property type="project" value="UniProtKB-UniRule"/>
</dbReference>
<feature type="binding site" evidence="11">
    <location>
        <position position="374"/>
    </location>
    <ligand>
        <name>substrate</name>
    </ligand>
</feature>
<dbReference type="CDD" id="cd00464">
    <property type="entry name" value="SK"/>
    <property type="match status" value="1"/>
</dbReference>
<feature type="binding site" evidence="11">
    <location>
        <position position="306"/>
    </location>
    <ligand>
        <name>substrate</name>
    </ligand>
</feature>
<keyword evidence="9 11" id="KW-0057">Aromatic amino acid biosynthesis</keyword>
<keyword evidence="6 11" id="KW-0547">Nucleotide-binding</keyword>
<dbReference type="InterPro" id="IPR031322">
    <property type="entry name" value="Shikimate/glucono_kinase"/>
</dbReference>
<sequence length="408" mass="46957">MLYGLLGKGLGHSYSKLIHREFGEYNYELFEKSESEVEKFILGENIKGLNVTMPYKKMVVKYCDYVSEKAERIGGVNTLVYDENRKLHGYNTDYNGFLYLIEHNNIKVIGKKIAILGTGATSETIRTVLEDLGAKNIVKVSRTRNITYKDEESYIDSEILINSTPVGMYPNCPDEIINLDKFKNLEVVVDVIYNPTRTKLLIDAANKGIKAVNGLEMLIGQAKFASEIFTNSKIEDKLIDEVVRKFRMSLENIVIIGMPGSGKTSVGKSVARNMNREFIDIDLEIEKTVKMKPSEIINQYGEPHFRQLETEELRRHCMKNEVVISTGGGSILKRENYYYMKENGMLFLLERELSKLDRKDRPLSKSIEKLYEQRKEKYIDFSDIIVQNENIEETAKEIEGKFYENFSN</sequence>
<comment type="subunit">
    <text evidence="11">Monomer.</text>
</comment>
<evidence type="ECO:0000256" key="7">
    <source>
        <dbReference type="ARBA" id="ARBA00022777"/>
    </source>
</evidence>
<evidence type="ECO:0000256" key="8">
    <source>
        <dbReference type="ARBA" id="ARBA00022840"/>
    </source>
</evidence>
<dbReference type="SUPFAM" id="SSF53223">
    <property type="entry name" value="Aminoacid dehydrogenase-like, N-terminal domain"/>
    <property type="match status" value="1"/>
</dbReference>
<feature type="binding site" evidence="11">
    <location>
        <begin position="260"/>
        <end position="265"/>
    </location>
    <ligand>
        <name>ATP</name>
        <dbReference type="ChEBI" id="CHEBI:30616"/>
    </ligand>
</feature>
<dbReference type="InterPro" id="IPR027417">
    <property type="entry name" value="P-loop_NTPase"/>
</dbReference>
<protein>
    <recommendedName>
        <fullName evidence="3 11">Shikimate kinase</fullName>
        <shortName evidence="11">SK</shortName>
        <ecNumber evidence="3 11">2.7.1.71</ecNumber>
    </recommendedName>
</protein>
<dbReference type="GO" id="GO:0005524">
    <property type="term" value="F:ATP binding"/>
    <property type="evidence" value="ECO:0007669"/>
    <property type="project" value="UniProtKB-UniRule"/>
</dbReference>
<dbReference type="InterPro" id="IPR046346">
    <property type="entry name" value="Aminoacid_DH-like_N_sf"/>
</dbReference>
<keyword evidence="4 11" id="KW-0028">Amino-acid biosynthesis</keyword>
<dbReference type="OrthoDB" id="9792692at2"/>
<dbReference type="SUPFAM" id="SSF52540">
    <property type="entry name" value="P-loop containing nucleoside triphosphate hydrolases"/>
    <property type="match status" value="1"/>
</dbReference>
<keyword evidence="11" id="KW-0963">Cytoplasm</keyword>
<evidence type="ECO:0000256" key="4">
    <source>
        <dbReference type="ARBA" id="ARBA00022605"/>
    </source>
</evidence>
<feature type="binding site" evidence="11">
    <location>
        <position position="264"/>
    </location>
    <ligand>
        <name>Mg(2+)</name>
        <dbReference type="ChEBI" id="CHEBI:18420"/>
    </ligand>
</feature>
<dbReference type="GO" id="GO:0009073">
    <property type="term" value="P:aromatic amino acid family biosynthetic process"/>
    <property type="evidence" value="ECO:0007669"/>
    <property type="project" value="UniProtKB-KW"/>
</dbReference>
<keyword evidence="11" id="KW-0460">Magnesium</keyword>
<gene>
    <name evidence="11" type="primary">aroK</name>
    <name evidence="13" type="ORF">SAMN02745245_00449</name>
</gene>
<feature type="binding site" evidence="11">
    <location>
        <position position="361"/>
    </location>
    <ligand>
        <name>ATP</name>
        <dbReference type="ChEBI" id="CHEBI:30616"/>
    </ligand>
</feature>
<keyword evidence="5 11" id="KW-0808">Transferase</keyword>
<evidence type="ECO:0000313" key="13">
    <source>
        <dbReference type="EMBL" id="SHH04663.1"/>
    </source>
</evidence>
<dbReference type="HAMAP" id="MF_00109">
    <property type="entry name" value="Shikimate_kinase"/>
    <property type="match status" value="1"/>
</dbReference>
<dbReference type="PANTHER" id="PTHR21089">
    <property type="entry name" value="SHIKIMATE DEHYDROGENASE"/>
    <property type="match status" value="1"/>
</dbReference>
<dbReference type="GO" id="GO:0019632">
    <property type="term" value="P:shikimate metabolic process"/>
    <property type="evidence" value="ECO:0007669"/>
    <property type="project" value="TreeGrafter"/>
</dbReference>
<keyword evidence="7 11" id="KW-0418">Kinase</keyword>
<dbReference type="CDD" id="cd01065">
    <property type="entry name" value="NAD_bind_Shikimate_DH"/>
    <property type="match status" value="1"/>
</dbReference>
<evidence type="ECO:0000256" key="10">
    <source>
        <dbReference type="ARBA" id="ARBA00048567"/>
    </source>
</evidence>
<keyword evidence="14" id="KW-1185">Reference proteome</keyword>
<dbReference type="EMBL" id="FQXI01000001">
    <property type="protein sequence ID" value="SHH04663.1"/>
    <property type="molecule type" value="Genomic_DNA"/>
</dbReference>
<evidence type="ECO:0000256" key="9">
    <source>
        <dbReference type="ARBA" id="ARBA00023141"/>
    </source>
</evidence>
<dbReference type="InterPro" id="IPR013708">
    <property type="entry name" value="Shikimate_DH-bd_N"/>
</dbReference>
<dbReference type="Pfam" id="PF01202">
    <property type="entry name" value="SKI"/>
    <property type="match status" value="1"/>
</dbReference>
<dbReference type="GO" id="GO:0050661">
    <property type="term" value="F:NADP binding"/>
    <property type="evidence" value="ECO:0007669"/>
    <property type="project" value="TreeGrafter"/>
</dbReference>
<dbReference type="GO" id="GO:0004764">
    <property type="term" value="F:shikimate 3-dehydrogenase (NADP+) activity"/>
    <property type="evidence" value="ECO:0007669"/>
    <property type="project" value="InterPro"/>
</dbReference>
<comment type="cofactor">
    <cofactor evidence="11">
        <name>Mg(2+)</name>
        <dbReference type="ChEBI" id="CHEBI:18420"/>
    </cofactor>
    <text evidence="11">Binds 1 Mg(2+) ion per subunit.</text>
</comment>
<dbReference type="PROSITE" id="PS01128">
    <property type="entry name" value="SHIKIMATE_KINASE"/>
    <property type="match status" value="1"/>
</dbReference>
<comment type="catalytic activity">
    <reaction evidence="10 11">
        <text>shikimate + ATP = 3-phosphoshikimate + ADP + H(+)</text>
        <dbReference type="Rhea" id="RHEA:13121"/>
        <dbReference type="ChEBI" id="CHEBI:15378"/>
        <dbReference type="ChEBI" id="CHEBI:30616"/>
        <dbReference type="ChEBI" id="CHEBI:36208"/>
        <dbReference type="ChEBI" id="CHEBI:145989"/>
        <dbReference type="ChEBI" id="CHEBI:456216"/>
        <dbReference type="EC" id="2.7.1.71"/>
    </reaction>
</comment>
<dbReference type="GO" id="GO:0005829">
    <property type="term" value="C:cytosol"/>
    <property type="evidence" value="ECO:0007669"/>
    <property type="project" value="TreeGrafter"/>
</dbReference>
<feature type="domain" description="Shikimate dehydrogenase substrate binding N-terminal" evidence="12">
    <location>
        <begin position="5"/>
        <end position="79"/>
    </location>
</feature>
<feature type="binding site" evidence="11">
    <location>
        <position position="282"/>
    </location>
    <ligand>
        <name>substrate</name>
    </ligand>
</feature>
<keyword evidence="11" id="KW-0479">Metal-binding</keyword>
<accession>A0A1M5PTR1</accession>
<name>A0A1M5PTR1_9FIRM</name>
<dbReference type="InterPro" id="IPR022893">
    <property type="entry name" value="Shikimate_DH_fam"/>
</dbReference>
<dbReference type="InterPro" id="IPR023000">
    <property type="entry name" value="Shikimate_kinase_CS"/>
</dbReference>
<dbReference type="PRINTS" id="PR01100">
    <property type="entry name" value="SHIKIMTKNASE"/>
</dbReference>
<dbReference type="InterPro" id="IPR036291">
    <property type="entry name" value="NAD(P)-bd_dom_sf"/>
</dbReference>
<dbReference type="PANTHER" id="PTHR21089:SF1">
    <property type="entry name" value="BIFUNCTIONAL 3-DEHYDROQUINATE DEHYDRATASE_SHIKIMATE DEHYDROGENASE, CHLOROPLASTIC"/>
    <property type="match status" value="1"/>
</dbReference>
<dbReference type="STRING" id="1120995.SAMN02745245_00449"/>
<dbReference type="AlphaFoldDB" id="A0A1M5PTR1"/>
<dbReference type="Gene3D" id="3.40.50.10860">
    <property type="entry name" value="Leucine Dehydrogenase, chain A, domain 1"/>
    <property type="match status" value="1"/>
</dbReference>
<dbReference type="RefSeq" id="WP_073183297.1">
    <property type="nucleotide sequence ID" value="NZ_FQXI01000001.1"/>
</dbReference>
<reference evidence="13 14" key="1">
    <citation type="submission" date="2016-11" db="EMBL/GenBank/DDBJ databases">
        <authorList>
            <person name="Jaros S."/>
            <person name="Januszkiewicz K."/>
            <person name="Wedrychowicz H."/>
        </authorList>
    </citation>
    <scope>NUCLEOTIDE SEQUENCE [LARGE SCALE GENOMIC DNA]</scope>
    <source>
        <strain evidence="13 14">DSM 21120</strain>
    </source>
</reference>
<evidence type="ECO:0000256" key="5">
    <source>
        <dbReference type="ARBA" id="ARBA00022679"/>
    </source>
</evidence>
<comment type="similarity">
    <text evidence="11">Belongs to the shikimate kinase family.</text>
</comment>
<dbReference type="GO" id="GO:0008652">
    <property type="term" value="P:amino acid biosynthetic process"/>
    <property type="evidence" value="ECO:0007669"/>
    <property type="project" value="UniProtKB-KW"/>
</dbReference>